<dbReference type="PANTHER" id="PTHR27003">
    <property type="entry name" value="OS07G0166700 PROTEIN"/>
    <property type="match status" value="1"/>
</dbReference>
<evidence type="ECO:0000313" key="3">
    <source>
        <dbReference type="Proteomes" id="UP001408789"/>
    </source>
</evidence>
<dbReference type="GO" id="GO:0005886">
    <property type="term" value="C:plasma membrane"/>
    <property type="evidence" value="ECO:0007669"/>
    <property type="project" value="TreeGrafter"/>
</dbReference>
<name>A0AAP0C5P1_9ASTR</name>
<dbReference type="Proteomes" id="UP001408789">
    <property type="component" value="Unassembled WGS sequence"/>
</dbReference>
<accession>A0AAP0C5P1</accession>
<comment type="caution">
    <text evidence="2">The sequence shown here is derived from an EMBL/GenBank/DDBJ whole genome shotgun (WGS) entry which is preliminary data.</text>
</comment>
<dbReference type="InterPro" id="IPR001245">
    <property type="entry name" value="Ser-Thr/Tyr_kinase_cat_dom"/>
</dbReference>
<dbReference type="GO" id="GO:0005524">
    <property type="term" value="F:ATP binding"/>
    <property type="evidence" value="ECO:0007669"/>
    <property type="project" value="InterPro"/>
</dbReference>
<keyword evidence="3" id="KW-1185">Reference proteome</keyword>
<dbReference type="SUPFAM" id="SSF56112">
    <property type="entry name" value="Protein kinase-like (PK-like)"/>
    <property type="match status" value="1"/>
</dbReference>
<dbReference type="InterPro" id="IPR011009">
    <property type="entry name" value="Kinase-like_dom_sf"/>
</dbReference>
<dbReference type="Pfam" id="PF07714">
    <property type="entry name" value="PK_Tyr_Ser-Thr"/>
    <property type="match status" value="1"/>
</dbReference>
<feature type="domain" description="Protein kinase" evidence="1">
    <location>
        <begin position="27"/>
        <end position="309"/>
    </location>
</feature>
<reference evidence="2 3" key="1">
    <citation type="submission" date="2024-04" db="EMBL/GenBank/DDBJ databases">
        <title>The reference genome of an endangered Asteraceae, Deinandra increscens subsp. villosa, native to the Central Coast of California.</title>
        <authorList>
            <person name="Guilliams M."/>
            <person name="Hasenstab-Lehman K."/>
            <person name="Meyer R."/>
            <person name="Mcevoy S."/>
        </authorList>
    </citation>
    <scope>NUCLEOTIDE SEQUENCE [LARGE SCALE GENOMIC DNA]</scope>
    <source>
        <tissue evidence="2">Leaf</tissue>
    </source>
</reference>
<dbReference type="InterPro" id="IPR045272">
    <property type="entry name" value="ANXUR1/2-like"/>
</dbReference>
<dbReference type="GO" id="GO:0004714">
    <property type="term" value="F:transmembrane receptor protein tyrosine kinase activity"/>
    <property type="evidence" value="ECO:0007669"/>
    <property type="project" value="InterPro"/>
</dbReference>
<sequence length="314" mass="35687">MASIINDKFAHLRIPLEDVVKATNNFHHDNIIIGHGGPGTAYRGRLYLRSERLMEITARRFDWKHGEGHLEFLRESTVLLDLEHTNLVSVIGFCDEKDEKIIVTMYEANGNLGQCLTTPNLTWTQRLRVCVGVARALSYLHDVEGRRGYSIMHCNINSDVILLDENSEAKLYGFEYSIKQAGDNKDEVISLCDQHIGTMGCMDPAIEKTGGVTQKSDIYSFGVILFEVLCGRRAFIDDHENEANRFLVSLVKYHYENKSLHDILNVDLYDQMSSQSVLKYSSLAYACLYGNQACRPDIDDIVNELEKAMQLQLR</sequence>
<dbReference type="PANTHER" id="PTHR27003:SF383">
    <property type="entry name" value="TYROSINE-PROTEIN KINASE, NON-RECEPTOR JAK_TYK2-RELATED"/>
    <property type="match status" value="1"/>
</dbReference>
<dbReference type="Gene3D" id="1.10.510.10">
    <property type="entry name" value="Transferase(Phosphotransferase) domain 1"/>
    <property type="match status" value="1"/>
</dbReference>
<dbReference type="AlphaFoldDB" id="A0AAP0C5P1"/>
<protein>
    <recommendedName>
        <fullName evidence="1">Protein kinase domain-containing protein</fullName>
    </recommendedName>
</protein>
<organism evidence="2 3">
    <name type="scientific">Deinandra increscens subsp. villosa</name>
    <dbReference type="NCBI Taxonomy" id="3103831"/>
    <lineage>
        <taxon>Eukaryota</taxon>
        <taxon>Viridiplantae</taxon>
        <taxon>Streptophyta</taxon>
        <taxon>Embryophyta</taxon>
        <taxon>Tracheophyta</taxon>
        <taxon>Spermatophyta</taxon>
        <taxon>Magnoliopsida</taxon>
        <taxon>eudicotyledons</taxon>
        <taxon>Gunneridae</taxon>
        <taxon>Pentapetalae</taxon>
        <taxon>asterids</taxon>
        <taxon>campanulids</taxon>
        <taxon>Asterales</taxon>
        <taxon>Asteraceae</taxon>
        <taxon>Asteroideae</taxon>
        <taxon>Heliantheae alliance</taxon>
        <taxon>Madieae</taxon>
        <taxon>Madiinae</taxon>
        <taxon>Deinandra</taxon>
    </lineage>
</organism>
<dbReference type="GO" id="GO:0009506">
    <property type="term" value="C:plasmodesma"/>
    <property type="evidence" value="ECO:0007669"/>
    <property type="project" value="TreeGrafter"/>
</dbReference>
<dbReference type="PROSITE" id="PS50011">
    <property type="entry name" value="PROTEIN_KINASE_DOM"/>
    <property type="match status" value="1"/>
</dbReference>
<evidence type="ECO:0000259" key="1">
    <source>
        <dbReference type="PROSITE" id="PS50011"/>
    </source>
</evidence>
<dbReference type="Gene3D" id="3.30.200.20">
    <property type="entry name" value="Phosphorylase Kinase, domain 1"/>
    <property type="match status" value="1"/>
</dbReference>
<evidence type="ECO:0000313" key="2">
    <source>
        <dbReference type="EMBL" id="KAK9050516.1"/>
    </source>
</evidence>
<dbReference type="InterPro" id="IPR000719">
    <property type="entry name" value="Prot_kinase_dom"/>
</dbReference>
<dbReference type="EMBL" id="JBCNJP010001390">
    <property type="protein sequence ID" value="KAK9050516.1"/>
    <property type="molecule type" value="Genomic_DNA"/>
</dbReference>
<proteinExistence type="predicted"/>
<gene>
    <name evidence="2" type="ORF">SSX86_030514</name>
</gene>